<dbReference type="AlphaFoldDB" id="A0AAN7UJN0"/>
<evidence type="ECO:0000313" key="2">
    <source>
        <dbReference type="EMBL" id="KAK5633730.1"/>
    </source>
</evidence>
<reference evidence="2 3" key="1">
    <citation type="submission" date="2023-10" db="EMBL/GenBank/DDBJ databases">
        <title>Draft genome sequence of Xylaria bambusicola isolate GMP-LS, the root and basal stem rot pathogen of sugarcane in Indonesia.</title>
        <authorList>
            <person name="Selvaraj P."/>
            <person name="Muralishankar V."/>
            <person name="Muruganantham S."/>
            <person name="Sp S."/>
            <person name="Haryani S."/>
            <person name="Lau K.J.X."/>
            <person name="Naqvi N.I."/>
        </authorList>
    </citation>
    <scope>NUCLEOTIDE SEQUENCE [LARGE SCALE GENOMIC DNA]</scope>
    <source>
        <strain evidence="2">GMP-LS</strain>
    </source>
</reference>
<name>A0AAN7UJN0_9PEZI</name>
<accession>A0AAN7UJN0</accession>
<gene>
    <name evidence="2" type="ORF">RRF57_009444</name>
</gene>
<evidence type="ECO:0000256" key="1">
    <source>
        <dbReference type="SAM" id="MobiDB-lite"/>
    </source>
</evidence>
<organism evidence="2 3">
    <name type="scientific">Xylaria bambusicola</name>
    <dbReference type="NCBI Taxonomy" id="326684"/>
    <lineage>
        <taxon>Eukaryota</taxon>
        <taxon>Fungi</taxon>
        <taxon>Dikarya</taxon>
        <taxon>Ascomycota</taxon>
        <taxon>Pezizomycotina</taxon>
        <taxon>Sordariomycetes</taxon>
        <taxon>Xylariomycetidae</taxon>
        <taxon>Xylariales</taxon>
        <taxon>Xylariaceae</taxon>
        <taxon>Xylaria</taxon>
    </lineage>
</organism>
<comment type="caution">
    <text evidence="2">The sequence shown here is derived from an EMBL/GenBank/DDBJ whole genome shotgun (WGS) entry which is preliminary data.</text>
</comment>
<feature type="compositionally biased region" description="Basic and acidic residues" evidence="1">
    <location>
        <begin position="1"/>
        <end position="14"/>
    </location>
</feature>
<keyword evidence="3" id="KW-1185">Reference proteome</keyword>
<sequence>MGKGLDEARAHGDDAPEEGQTRQPDAGRDLFEDEVARDFAEDVRRVEDGEADVVLVVRDADFVLETVKTRVAHVGPVEEGAQEQHGEEREDSVRLGKKRVVVSSRL</sequence>
<dbReference type="Proteomes" id="UP001305414">
    <property type="component" value="Unassembled WGS sequence"/>
</dbReference>
<protein>
    <submittedName>
        <fullName evidence="2">Uncharacterized protein</fullName>
    </submittedName>
</protein>
<feature type="region of interest" description="Disordered" evidence="1">
    <location>
        <begin position="1"/>
        <end position="31"/>
    </location>
</feature>
<proteinExistence type="predicted"/>
<evidence type="ECO:0000313" key="3">
    <source>
        <dbReference type="Proteomes" id="UP001305414"/>
    </source>
</evidence>
<dbReference type="EMBL" id="JAWHQM010000035">
    <property type="protein sequence ID" value="KAK5633730.1"/>
    <property type="molecule type" value="Genomic_DNA"/>
</dbReference>